<evidence type="ECO:0000259" key="7">
    <source>
        <dbReference type="Pfam" id="PF00171"/>
    </source>
</evidence>
<dbReference type="OrthoDB" id="440325at2759"/>
<keyword evidence="2 5" id="KW-0560">Oxidoreductase</keyword>
<dbReference type="SUPFAM" id="SSF51735">
    <property type="entry name" value="NAD(P)-binding Rossmann-fold domains"/>
    <property type="match status" value="1"/>
</dbReference>
<dbReference type="PROSITE" id="PS00687">
    <property type="entry name" value="ALDEHYDE_DEHYDR_GLU"/>
    <property type="match status" value="1"/>
</dbReference>
<dbReference type="InterPro" id="IPR029510">
    <property type="entry name" value="Ald_DH_CS_GLU"/>
</dbReference>
<feature type="domain" description="Alcohol dehydrogenase-like C-terminal" evidence="6">
    <location>
        <begin position="507"/>
        <end position="612"/>
    </location>
</feature>
<dbReference type="AlphaFoldDB" id="A0A7R9L7B0"/>
<dbReference type="InterPro" id="IPR016162">
    <property type="entry name" value="Ald_DH_N"/>
</dbReference>
<evidence type="ECO:0000256" key="4">
    <source>
        <dbReference type="PROSITE-ProRule" id="PRU10007"/>
    </source>
</evidence>
<dbReference type="FunFam" id="3.40.605.10:FF:000004">
    <property type="entry name" value="Aldehyde dehydrogenase"/>
    <property type="match status" value="1"/>
</dbReference>
<dbReference type="InterPro" id="IPR036291">
    <property type="entry name" value="NAD(P)-bd_dom_sf"/>
</dbReference>
<dbReference type="InterPro" id="IPR016160">
    <property type="entry name" value="Ald_DH_CS_CYS"/>
</dbReference>
<organism evidence="8">
    <name type="scientific">Oppiella nova</name>
    <dbReference type="NCBI Taxonomy" id="334625"/>
    <lineage>
        <taxon>Eukaryota</taxon>
        <taxon>Metazoa</taxon>
        <taxon>Ecdysozoa</taxon>
        <taxon>Arthropoda</taxon>
        <taxon>Chelicerata</taxon>
        <taxon>Arachnida</taxon>
        <taxon>Acari</taxon>
        <taxon>Acariformes</taxon>
        <taxon>Sarcoptiformes</taxon>
        <taxon>Oribatida</taxon>
        <taxon>Brachypylina</taxon>
        <taxon>Oppioidea</taxon>
        <taxon>Oppiidae</taxon>
        <taxon>Oppiella</taxon>
    </lineage>
</organism>
<evidence type="ECO:0000259" key="6">
    <source>
        <dbReference type="Pfam" id="PF00107"/>
    </source>
</evidence>
<gene>
    <name evidence="8" type="ORF">ONB1V03_LOCUS116</name>
</gene>
<dbReference type="EMBL" id="OC914828">
    <property type="protein sequence ID" value="CAD7636337.1"/>
    <property type="molecule type" value="Genomic_DNA"/>
</dbReference>
<evidence type="ECO:0000256" key="5">
    <source>
        <dbReference type="RuleBase" id="RU003345"/>
    </source>
</evidence>
<dbReference type="InterPro" id="IPR016163">
    <property type="entry name" value="Ald_DH_C"/>
</dbReference>
<dbReference type="FunFam" id="3.40.309.10:FF:000003">
    <property type="entry name" value="Aldehyde dehydrogenase"/>
    <property type="match status" value="1"/>
</dbReference>
<dbReference type="PROSITE" id="PS00070">
    <property type="entry name" value="ALDEHYDE_DEHYDR_CYS"/>
    <property type="match status" value="1"/>
</dbReference>
<dbReference type="EMBL" id="CAJPVJ010000003">
    <property type="protein sequence ID" value="CAG2156646.1"/>
    <property type="molecule type" value="Genomic_DNA"/>
</dbReference>
<name>A0A7R9L7B0_9ACAR</name>
<proteinExistence type="inferred from homology"/>
<keyword evidence="3" id="KW-0520">NAD</keyword>
<dbReference type="Gene3D" id="3.40.605.10">
    <property type="entry name" value="Aldehyde Dehydrogenase, Chain A, domain 1"/>
    <property type="match status" value="1"/>
</dbReference>
<sequence>MNAETLHFSESEKNVSNDELLRVFKIQQPTALRLRNSTVGQRIAKLKKLRKSIENNKAHIIAAGAADFNKPAMELEITEILSVLMELEHTCKHLKTWLKPKKIKTTMMMLGTSSQVRYEPRGRCLIISPWNYPLTLTLGPLIPAIASGNTIIIKTSELTPNLSKIMVKIIRETFEENEVAIFEGDASVATSLLTLPFDHIFFTGSPAIGKVVMTAAAKNLTSVTLELGGKSPIIIDETADLDMAVKTLAWGKFLNCGQTCVAPDHLYIAENIKDKFISKFNQHISNIYGEGENVKNAQLARIVNERHTARIAHLLDDAKEKGAEVLYGGIVILEKCFISPTLLTNIPADAAIMQEEIFGPILPIIAFKNIQEVLDQINAAPKPLALYVWSKDKVRIEHVIQNTSAGGTCINHTMVHFLQNNLPFGGVNNSGIGNYHAEWGIKAFSHERAILKTNMLLTHIFYPPYTKKTRWVLDFLFKILLRMQASEKMAQSCMIPNKILSVAVFLDNPRRRLALELGATAVINPHEQDIESEVHKILPDGVNYALDTSGVNIVMEHVFNVLAPKAIYGFVGVPQKIEQKLPGTVMQMVPAGICFKGIIEGDSDPDRSIPELIRYYEKGQLPIDKLIRTYPFEQINEAIAANHLGDCIKP</sequence>
<evidence type="ECO:0000256" key="1">
    <source>
        <dbReference type="ARBA" id="ARBA00009986"/>
    </source>
</evidence>
<dbReference type="SUPFAM" id="SSF53720">
    <property type="entry name" value="ALDH-like"/>
    <property type="match status" value="1"/>
</dbReference>
<evidence type="ECO:0000313" key="9">
    <source>
        <dbReference type="Proteomes" id="UP000728032"/>
    </source>
</evidence>
<dbReference type="Proteomes" id="UP000728032">
    <property type="component" value="Unassembled WGS sequence"/>
</dbReference>
<dbReference type="CDD" id="cd07134">
    <property type="entry name" value="ALDH_AlkH-like"/>
    <property type="match status" value="1"/>
</dbReference>
<dbReference type="Gene3D" id="3.90.180.10">
    <property type="entry name" value="Medium-chain alcohol dehydrogenases, catalytic domain"/>
    <property type="match status" value="1"/>
</dbReference>
<evidence type="ECO:0000256" key="3">
    <source>
        <dbReference type="ARBA" id="ARBA00023027"/>
    </source>
</evidence>
<accession>A0A7R9L7B0</accession>
<feature type="active site" evidence="4">
    <location>
        <position position="226"/>
    </location>
</feature>
<evidence type="ECO:0000256" key="2">
    <source>
        <dbReference type="ARBA" id="ARBA00023002"/>
    </source>
</evidence>
<dbReference type="Gene3D" id="3.40.50.720">
    <property type="entry name" value="NAD(P)-binding Rossmann-like Domain"/>
    <property type="match status" value="1"/>
</dbReference>
<dbReference type="Pfam" id="PF00107">
    <property type="entry name" value="ADH_zinc_N"/>
    <property type="match status" value="1"/>
</dbReference>
<dbReference type="InterPro" id="IPR013149">
    <property type="entry name" value="ADH-like_C"/>
</dbReference>
<evidence type="ECO:0000313" key="8">
    <source>
        <dbReference type="EMBL" id="CAD7636337.1"/>
    </source>
</evidence>
<dbReference type="Gene3D" id="3.40.309.10">
    <property type="entry name" value="Aldehyde Dehydrogenase, Chain A, domain 2"/>
    <property type="match status" value="1"/>
</dbReference>
<dbReference type="GO" id="GO:0004029">
    <property type="term" value="F:aldehyde dehydrogenase (NAD+) activity"/>
    <property type="evidence" value="ECO:0007669"/>
    <property type="project" value="TreeGrafter"/>
</dbReference>
<dbReference type="InterPro" id="IPR012394">
    <property type="entry name" value="Aldehyde_DH_NAD(P)"/>
</dbReference>
<dbReference type="GO" id="GO:0006081">
    <property type="term" value="P:aldehyde metabolic process"/>
    <property type="evidence" value="ECO:0007669"/>
    <property type="project" value="InterPro"/>
</dbReference>
<evidence type="ECO:0008006" key="10">
    <source>
        <dbReference type="Google" id="ProtNLM"/>
    </source>
</evidence>
<feature type="domain" description="Aldehyde dehydrogenase" evidence="7">
    <location>
        <begin position="33"/>
        <end position="448"/>
    </location>
</feature>
<dbReference type="InterPro" id="IPR015590">
    <property type="entry name" value="Aldehyde_DH_dom"/>
</dbReference>
<protein>
    <recommendedName>
        <fullName evidence="10">Aldehyde dehydrogenase</fullName>
    </recommendedName>
</protein>
<feature type="non-terminal residue" evidence="8">
    <location>
        <position position="1"/>
    </location>
</feature>
<dbReference type="Pfam" id="PF00171">
    <property type="entry name" value="Aldedh"/>
    <property type="match status" value="1"/>
</dbReference>
<reference evidence="8" key="1">
    <citation type="submission" date="2020-11" db="EMBL/GenBank/DDBJ databases">
        <authorList>
            <person name="Tran Van P."/>
        </authorList>
    </citation>
    <scope>NUCLEOTIDE SEQUENCE</scope>
</reference>
<dbReference type="PANTHER" id="PTHR43570">
    <property type="entry name" value="ALDEHYDE DEHYDROGENASE"/>
    <property type="match status" value="1"/>
</dbReference>
<dbReference type="InterPro" id="IPR016161">
    <property type="entry name" value="Ald_DH/histidinol_DH"/>
</dbReference>
<dbReference type="GO" id="GO:0005737">
    <property type="term" value="C:cytoplasm"/>
    <property type="evidence" value="ECO:0007669"/>
    <property type="project" value="TreeGrafter"/>
</dbReference>
<comment type="similarity">
    <text evidence="1 5">Belongs to the aldehyde dehydrogenase family.</text>
</comment>
<keyword evidence="9" id="KW-1185">Reference proteome</keyword>
<dbReference type="PANTHER" id="PTHR43570:SF20">
    <property type="entry name" value="ALDEHYDE DEHYDROGENASE ALDX-RELATED"/>
    <property type="match status" value="1"/>
</dbReference>